<proteinExistence type="predicted"/>
<dbReference type="PANTHER" id="PTHR30273:SF2">
    <property type="entry name" value="PROTEIN FECR"/>
    <property type="match status" value="1"/>
</dbReference>
<gene>
    <name evidence="5" type="ORF">MNBD_ALPHA01-1622</name>
</gene>
<dbReference type="PANTHER" id="PTHR30273">
    <property type="entry name" value="PERIPLASMIC SIGNAL SENSOR AND SIGMA FACTOR ACTIVATOR FECR-RELATED"/>
    <property type="match status" value="1"/>
</dbReference>
<reference evidence="5" key="1">
    <citation type="submission" date="2018-06" db="EMBL/GenBank/DDBJ databases">
        <authorList>
            <person name="Zhirakovskaya E."/>
        </authorList>
    </citation>
    <scope>NUCLEOTIDE SEQUENCE</scope>
</reference>
<feature type="domain" description="FecR N-terminal" evidence="3">
    <location>
        <begin position="17"/>
        <end position="54"/>
    </location>
</feature>
<dbReference type="InterPro" id="IPR032623">
    <property type="entry name" value="FecR_N"/>
</dbReference>
<evidence type="ECO:0008006" key="6">
    <source>
        <dbReference type="Google" id="ProtNLM"/>
    </source>
</evidence>
<feature type="domain" description="Protein FecR C-terminal" evidence="4">
    <location>
        <begin position="292"/>
        <end position="350"/>
    </location>
</feature>
<evidence type="ECO:0000256" key="1">
    <source>
        <dbReference type="SAM" id="Phobius"/>
    </source>
</evidence>
<dbReference type="InterPro" id="IPR006860">
    <property type="entry name" value="FecR"/>
</dbReference>
<dbReference type="Pfam" id="PF16220">
    <property type="entry name" value="DUF4880"/>
    <property type="match status" value="1"/>
</dbReference>
<feature type="transmembrane region" description="Helical" evidence="1">
    <location>
        <begin position="117"/>
        <end position="137"/>
    </location>
</feature>
<dbReference type="InterPro" id="IPR012373">
    <property type="entry name" value="Ferrdict_sens_TM"/>
</dbReference>
<accession>A0A3B0SZ84</accession>
<dbReference type="GO" id="GO:0016989">
    <property type="term" value="F:sigma factor antagonist activity"/>
    <property type="evidence" value="ECO:0007669"/>
    <property type="project" value="TreeGrafter"/>
</dbReference>
<keyword evidence="1" id="KW-0472">Membrane</keyword>
<evidence type="ECO:0000259" key="2">
    <source>
        <dbReference type="Pfam" id="PF04773"/>
    </source>
</evidence>
<dbReference type="AlphaFoldDB" id="A0A3B0SZ84"/>
<evidence type="ECO:0000259" key="4">
    <source>
        <dbReference type="Pfam" id="PF16344"/>
    </source>
</evidence>
<evidence type="ECO:0000313" key="5">
    <source>
        <dbReference type="EMBL" id="VAW05439.1"/>
    </source>
</evidence>
<evidence type="ECO:0000259" key="3">
    <source>
        <dbReference type="Pfam" id="PF16220"/>
    </source>
</evidence>
<dbReference type="Gene3D" id="2.60.120.1440">
    <property type="match status" value="1"/>
</dbReference>
<sequence length="364" mass="41571">MSKIFDIPQGDDPMDIARKWYLKLEEDAGDDRLREQFEQWIGQDPTHREAFNAVVDFWSHIEGLPEIQEMRATGTDIFNEDSGPEQSGPQEKATIVDLKQKKPVKESLKIRRSWQRWAVAAMVLIVFSVGFNFYGSYLPEGTYQTATGEMQTIQLADGSTVYLNTDSRLRTDFTDRVRKIELLRGEAKFDVAHDENRPFIVETSRGDIRAVGTSFNIYDREEAVEIIVFEGTVAVEQKKYRLDGIDTPPKLSETAVLVTDGERIVVFDNKVSIIRAANALELSQKNAWRNGKLIFRGQKLSDVIKEMSRYTNRKIIITDDALSEMKMGGAFDIKDFEALLHAIEDTFPVRIIRFTPYITVIVEA</sequence>
<dbReference type="Gene3D" id="3.55.50.30">
    <property type="match status" value="1"/>
</dbReference>
<organism evidence="5">
    <name type="scientific">hydrothermal vent metagenome</name>
    <dbReference type="NCBI Taxonomy" id="652676"/>
    <lineage>
        <taxon>unclassified sequences</taxon>
        <taxon>metagenomes</taxon>
        <taxon>ecological metagenomes</taxon>
    </lineage>
</organism>
<keyword evidence="1" id="KW-0812">Transmembrane</keyword>
<dbReference type="Pfam" id="PF16344">
    <property type="entry name" value="FecR_C"/>
    <property type="match status" value="1"/>
</dbReference>
<dbReference type="EMBL" id="UOEJ01000211">
    <property type="protein sequence ID" value="VAW05439.1"/>
    <property type="molecule type" value="Genomic_DNA"/>
</dbReference>
<keyword evidence="1" id="KW-1133">Transmembrane helix</keyword>
<name>A0A3B0SZ84_9ZZZZ</name>
<protein>
    <recommendedName>
        <fullName evidence="6">FecR protein domain-containing protein</fullName>
    </recommendedName>
</protein>
<dbReference type="Pfam" id="PF04773">
    <property type="entry name" value="FecR"/>
    <property type="match status" value="1"/>
</dbReference>
<dbReference type="PIRSF" id="PIRSF018266">
    <property type="entry name" value="FecR"/>
    <property type="match status" value="1"/>
</dbReference>
<dbReference type="InterPro" id="IPR032508">
    <property type="entry name" value="FecR_C"/>
</dbReference>
<feature type="domain" description="FecR protein" evidence="2">
    <location>
        <begin position="142"/>
        <end position="233"/>
    </location>
</feature>